<feature type="region of interest" description="Disordered" evidence="2">
    <location>
        <begin position="1"/>
        <end position="20"/>
    </location>
</feature>
<dbReference type="InterPro" id="IPR050923">
    <property type="entry name" value="Cell_Proc_Reg/RNA_Proc"/>
</dbReference>
<protein>
    <recommendedName>
        <fullName evidence="3">FHA domain-containing protein</fullName>
    </recommendedName>
</protein>
<feature type="region of interest" description="Disordered" evidence="2">
    <location>
        <begin position="242"/>
        <end position="273"/>
    </location>
</feature>
<dbReference type="SUPFAM" id="SSF49879">
    <property type="entry name" value="SMAD/FHA domain"/>
    <property type="match status" value="1"/>
</dbReference>
<dbReference type="PANTHER" id="PTHR23308">
    <property type="entry name" value="NUCLEAR INHIBITOR OF PROTEIN PHOSPHATASE-1"/>
    <property type="match status" value="1"/>
</dbReference>
<dbReference type="Proteomes" id="UP001549921">
    <property type="component" value="Unassembled WGS sequence"/>
</dbReference>
<dbReference type="EMBL" id="JBEDNZ010000029">
    <property type="protein sequence ID" value="KAL0809234.1"/>
    <property type="molecule type" value="Genomic_DNA"/>
</dbReference>
<accession>A0ABD0S7E3</accession>
<dbReference type="SMART" id="SM00240">
    <property type="entry name" value="FHA"/>
    <property type="match status" value="1"/>
</dbReference>
<organism evidence="4 5">
    <name type="scientific">Loxostege sticticalis</name>
    <name type="common">Beet webworm moth</name>
    <dbReference type="NCBI Taxonomy" id="481309"/>
    <lineage>
        <taxon>Eukaryota</taxon>
        <taxon>Metazoa</taxon>
        <taxon>Ecdysozoa</taxon>
        <taxon>Arthropoda</taxon>
        <taxon>Hexapoda</taxon>
        <taxon>Insecta</taxon>
        <taxon>Pterygota</taxon>
        <taxon>Neoptera</taxon>
        <taxon>Endopterygota</taxon>
        <taxon>Lepidoptera</taxon>
        <taxon>Glossata</taxon>
        <taxon>Ditrysia</taxon>
        <taxon>Pyraloidea</taxon>
        <taxon>Crambidae</taxon>
        <taxon>Pyraustinae</taxon>
        <taxon>Loxostege</taxon>
    </lineage>
</organism>
<feature type="compositionally biased region" description="Polar residues" evidence="2">
    <location>
        <begin position="51"/>
        <end position="70"/>
    </location>
</feature>
<name>A0ABD0S7E3_LOXSC</name>
<dbReference type="InterPro" id="IPR008984">
    <property type="entry name" value="SMAD_FHA_dom_sf"/>
</dbReference>
<proteinExistence type="predicted"/>
<evidence type="ECO:0000313" key="4">
    <source>
        <dbReference type="EMBL" id="KAL0809234.1"/>
    </source>
</evidence>
<dbReference type="PROSITE" id="PS50006">
    <property type="entry name" value="FHA_DOMAIN"/>
    <property type="match status" value="1"/>
</dbReference>
<feature type="domain" description="FHA" evidence="3">
    <location>
        <begin position="123"/>
        <end position="180"/>
    </location>
</feature>
<feature type="region of interest" description="Disordered" evidence="2">
    <location>
        <begin position="536"/>
        <end position="675"/>
    </location>
</feature>
<feature type="region of interest" description="Disordered" evidence="2">
    <location>
        <begin position="30"/>
        <end position="74"/>
    </location>
</feature>
<comment type="caution">
    <text evidence="4">The sequence shown here is derived from an EMBL/GenBank/DDBJ whole genome shotgun (WGS) entry which is preliminary data.</text>
</comment>
<feature type="compositionally biased region" description="Acidic residues" evidence="2">
    <location>
        <begin position="560"/>
        <end position="575"/>
    </location>
</feature>
<dbReference type="CDD" id="cd22677">
    <property type="entry name" value="FHA_Kanadaptin"/>
    <property type="match status" value="1"/>
</dbReference>
<evidence type="ECO:0000313" key="5">
    <source>
        <dbReference type="Proteomes" id="UP001549921"/>
    </source>
</evidence>
<sequence>MEDDTKSEKPAQIEQQSEFKKPVLIGRIGKLPKKAKTDAEKVVERKETPKSSEQSVQSDVIKTQSDNKSSLPPAVLLKELSTPIPYKEPKWSGLAPDGSDYFLEVLKSGCILDKVDLTKKPYYVFGRLANCDVVMAHPTISRHHCVIQYKAFAEEGEPPSGWYLYDLGSTHGTFLNKERLKASHYTRVRVGHQLKFGSSTRTYIMMGPDFDCEGESELSVTEIKQRALNMKLERDRMIREDREQRERDRLEEEKKREEQGIDWGMGEDAEEEPDLADNPFAVTTNEELYLDDPKKTLRGYFEREGHELTYNCEERGLGQFICRVELPIDDARGNPVIAEVIHRGKKKEAVIACALEACRILDRAGLLRQSKHESRRRKQRDWSADDYYDSDEDTFLDRTGNVERKRTQRMQRLGALEKEQEKPLTYDDLLKQIADIESKISLEEKSLARLRSASKPQPNADEDELDAFMSSLQTQGQSMAQKADISNTKMRIQKLKAELSKTQRLAELARPAHLPPLIKKDESKMAVKMAGNSVVYGKRIRLKEDTERKPKAKKNVKKEEEDEFVEEMDSDEESEQNSNMTSKEEETERIDDKEQKENERVAVKTETDDTNKEENDKDRNNAKKEKADESKESKEETQTKVYGPMRPPENYVIPDSYFEQESDRDLPEIMEDEQV</sequence>
<dbReference type="CDD" id="cd19856">
    <property type="entry name" value="DSRM_Kanadaptin"/>
    <property type="match status" value="1"/>
</dbReference>
<feature type="compositionally biased region" description="Basic and acidic residues" evidence="2">
    <location>
        <begin position="35"/>
        <end position="50"/>
    </location>
</feature>
<dbReference type="Gene3D" id="2.60.200.20">
    <property type="match status" value="1"/>
</dbReference>
<dbReference type="InterPro" id="IPR000253">
    <property type="entry name" value="FHA_dom"/>
</dbReference>
<gene>
    <name evidence="4" type="ORF">ABMA28_011453</name>
</gene>
<keyword evidence="1" id="KW-0175">Coiled coil</keyword>
<reference evidence="4 5" key="1">
    <citation type="submission" date="2024-06" db="EMBL/GenBank/DDBJ databases">
        <title>A chromosome-level genome assembly of beet webworm, Loxostege sticticalis.</title>
        <authorList>
            <person name="Zhang Y."/>
        </authorList>
    </citation>
    <scope>NUCLEOTIDE SEQUENCE [LARGE SCALE GENOMIC DNA]</scope>
    <source>
        <strain evidence="4">AQ028</strain>
        <tissue evidence="4">Male pupae</tissue>
    </source>
</reference>
<dbReference type="Pfam" id="PF00498">
    <property type="entry name" value="FHA"/>
    <property type="match status" value="1"/>
</dbReference>
<feature type="compositionally biased region" description="Basic and acidic residues" evidence="2">
    <location>
        <begin position="242"/>
        <end position="259"/>
    </location>
</feature>
<evidence type="ECO:0000256" key="2">
    <source>
        <dbReference type="SAM" id="MobiDB-lite"/>
    </source>
</evidence>
<feature type="compositionally biased region" description="Basic and acidic residues" evidence="2">
    <location>
        <begin position="582"/>
        <end position="638"/>
    </location>
</feature>
<feature type="coiled-coil region" evidence="1">
    <location>
        <begin position="426"/>
        <end position="453"/>
    </location>
</feature>
<evidence type="ECO:0000256" key="1">
    <source>
        <dbReference type="SAM" id="Coils"/>
    </source>
</evidence>
<evidence type="ECO:0000259" key="3">
    <source>
        <dbReference type="PROSITE" id="PS50006"/>
    </source>
</evidence>
<dbReference type="AlphaFoldDB" id="A0ABD0S7E3"/>